<organism evidence="1 2">
    <name type="scientific">Melastoma candidum</name>
    <dbReference type="NCBI Taxonomy" id="119954"/>
    <lineage>
        <taxon>Eukaryota</taxon>
        <taxon>Viridiplantae</taxon>
        <taxon>Streptophyta</taxon>
        <taxon>Embryophyta</taxon>
        <taxon>Tracheophyta</taxon>
        <taxon>Spermatophyta</taxon>
        <taxon>Magnoliopsida</taxon>
        <taxon>eudicotyledons</taxon>
        <taxon>Gunneridae</taxon>
        <taxon>Pentapetalae</taxon>
        <taxon>rosids</taxon>
        <taxon>malvids</taxon>
        <taxon>Myrtales</taxon>
        <taxon>Melastomataceae</taxon>
        <taxon>Melastomatoideae</taxon>
        <taxon>Melastomateae</taxon>
        <taxon>Melastoma</taxon>
    </lineage>
</organism>
<name>A0ACB9RGK1_9MYRT</name>
<evidence type="ECO:0000313" key="1">
    <source>
        <dbReference type="EMBL" id="KAI4377552.1"/>
    </source>
</evidence>
<keyword evidence="2" id="KW-1185">Reference proteome</keyword>
<accession>A0ACB9RGK1</accession>
<reference evidence="2" key="1">
    <citation type="journal article" date="2023" name="Front. Plant Sci.">
        <title>Chromosomal-level genome assembly of Melastoma candidum provides insights into trichome evolution.</title>
        <authorList>
            <person name="Zhong Y."/>
            <person name="Wu W."/>
            <person name="Sun C."/>
            <person name="Zou P."/>
            <person name="Liu Y."/>
            <person name="Dai S."/>
            <person name="Zhou R."/>
        </authorList>
    </citation>
    <scope>NUCLEOTIDE SEQUENCE [LARGE SCALE GENOMIC DNA]</scope>
</reference>
<sequence length="252" mass="28249">MANSGDYDPQNHYWDPTMCYPSAADDDIDLYSWVEEAISRCYDSSSPDGAPSSAAPKSVVFERNRRRKLNDRLYALRSVVPNISKMNKVSIIKDAIDYIQEMQEQERTIQREIADLESTGKMKGSPCSCDNDGDLLIVQPYPRSSKKTRTNADAAGGGFYDSAIEVLEIKVTYMGEKTVVVSLMCSKRTHTMVKLCEVFESLQLKVITANISAFSGRLFMTVLVEADEQEKEQLQHKIEAAIERSAYSPTSI</sequence>
<proteinExistence type="predicted"/>
<evidence type="ECO:0000313" key="2">
    <source>
        <dbReference type="Proteomes" id="UP001057402"/>
    </source>
</evidence>
<dbReference type="Proteomes" id="UP001057402">
    <property type="component" value="Chromosome 4"/>
</dbReference>
<protein>
    <submittedName>
        <fullName evidence="1">Uncharacterized protein</fullName>
    </submittedName>
</protein>
<comment type="caution">
    <text evidence="1">The sequence shown here is derived from an EMBL/GenBank/DDBJ whole genome shotgun (WGS) entry which is preliminary data.</text>
</comment>
<gene>
    <name evidence="1" type="ORF">MLD38_015158</name>
</gene>
<dbReference type="EMBL" id="CM042883">
    <property type="protein sequence ID" value="KAI4377552.1"/>
    <property type="molecule type" value="Genomic_DNA"/>
</dbReference>